<sequence length="225" mass="25479">MPESLVEHALSLVPSREGRRTVLALTGPPAAGKSTLARYLVHRIEEELGRGAAGYLPMDGFHLSNAQLDRLGRRDRKGAPDTFDAHGYVALLHRLTVETGHPVYVPDYDRRLHEPVAARHVVLPHTRLVVTEGNYLASDEEPWSSAREIYTELWYVEVPDADREHRLVRRQLRGGADADQARAWVERSDRPNGELVKAVRERCTRVVPGGRVPRGWWRTVRPRQG</sequence>
<proteinExistence type="predicted"/>
<dbReference type="InterPro" id="IPR027417">
    <property type="entry name" value="P-loop_NTPase"/>
</dbReference>
<reference evidence="1 2" key="1">
    <citation type="journal article" date="2014" name="Int. J. Syst. Evol. Microbiol.">
        <title>Complete genome sequence of Corynebacterium casei LMG S-19264T (=DSM 44701T), isolated from a smear-ripened cheese.</title>
        <authorList>
            <consortium name="US DOE Joint Genome Institute (JGI-PGF)"/>
            <person name="Walter F."/>
            <person name="Albersmeier A."/>
            <person name="Kalinowski J."/>
            <person name="Ruckert C."/>
        </authorList>
    </citation>
    <scope>NUCLEOTIDE SEQUENCE [LARGE SCALE GENOMIC DNA]</scope>
    <source>
        <strain evidence="1 2">KCTC 19473</strain>
    </source>
</reference>
<evidence type="ECO:0000313" key="2">
    <source>
        <dbReference type="Proteomes" id="UP000654947"/>
    </source>
</evidence>
<dbReference type="AlphaFoldDB" id="A0A919CGY0"/>
<accession>A0A919CGY0</accession>
<dbReference type="GO" id="GO:0016301">
    <property type="term" value="F:kinase activity"/>
    <property type="evidence" value="ECO:0007669"/>
    <property type="project" value="UniProtKB-KW"/>
</dbReference>
<dbReference type="RefSeq" id="WP_017575660.1">
    <property type="nucleotide sequence ID" value="NZ_BMXL01000004.1"/>
</dbReference>
<keyword evidence="1" id="KW-0418">Kinase</keyword>
<comment type="caution">
    <text evidence="1">The sequence shown here is derived from an EMBL/GenBank/DDBJ whole genome shotgun (WGS) entry which is preliminary data.</text>
</comment>
<gene>
    <name evidence="1" type="ORF">GCM10007147_11410</name>
</gene>
<dbReference type="PANTHER" id="PTHR10285">
    <property type="entry name" value="URIDINE KINASE"/>
    <property type="match status" value="1"/>
</dbReference>
<dbReference type="EMBL" id="BMXL01000004">
    <property type="protein sequence ID" value="GHD19964.1"/>
    <property type="molecule type" value="Genomic_DNA"/>
</dbReference>
<keyword evidence="2" id="KW-1185">Reference proteome</keyword>
<evidence type="ECO:0000313" key="1">
    <source>
        <dbReference type="EMBL" id="GHD19964.1"/>
    </source>
</evidence>
<keyword evidence="1" id="KW-0808">Transferase</keyword>
<name>A0A919CGY0_9ACTN</name>
<dbReference type="NCBIfam" id="NF006743">
    <property type="entry name" value="PRK09270.1-2"/>
    <property type="match status" value="1"/>
</dbReference>
<organism evidence="1 2">
    <name type="scientific">Nocardiopsis kunsanensis</name>
    <dbReference type="NCBI Taxonomy" id="141693"/>
    <lineage>
        <taxon>Bacteria</taxon>
        <taxon>Bacillati</taxon>
        <taxon>Actinomycetota</taxon>
        <taxon>Actinomycetes</taxon>
        <taxon>Streptosporangiales</taxon>
        <taxon>Nocardiopsidaceae</taxon>
        <taxon>Nocardiopsis</taxon>
    </lineage>
</organism>
<dbReference type="SUPFAM" id="SSF52540">
    <property type="entry name" value="P-loop containing nucleoside triphosphate hydrolases"/>
    <property type="match status" value="1"/>
</dbReference>
<dbReference type="Gene3D" id="3.40.50.300">
    <property type="entry name" value="P-loop containing nucleotide triphosphate hydrolases"/>
    <property type="match status" value="2"/>
</dbReference>
<protein>
    <submittedName>
        <fullName evidence="1">Nucleoside/nucleotide kinase family protein</fullName>
    </submittedName>
</protein>
<dbReference type="Proteomes" id="UP000654947">
    <property type="component" value="Unassembled WGS sequence"/>
</dbReference>